<comment type="similarity">
    <text evidence="1">Belongs to the cycloisomerase 2 family.</text>
</comment>
<evidence type="ECO:0000313" key="5">
    <source>
        <dbReference type="Proteomes" id="UP000248961"/>
    </source>
</evidence>
<dbReference type="EMBL" id="KZ824280">
    <property type="protein sequence ID" value="RAL13284.1"/>
    <property type="molecule type" value="Genomic_DNA"/>
</dbReference>
<dbReference type="Gene3D" id="2.130.10.10">
    <property type="entry name" value="YVTN repeat-like/Quinoprotein amine dehydrogenase"/>
    <property type="match status" value="1"/>
</dbReference>
<proteinExistence type="inferred from homology"/>
<dbReference type="InterPro" id="IPR019405">
    <property type="entry name" value="Lactonase_7-beta_prop"/>
</dbReference>
<dbReference type="Proteomes" id="UP000248961">
    <property type="component" value="Unassembled WGS sequence"/>
</dbReference>
<feature type="chain" id="PRO_5017341388" evidence="3">
    <location>
        <begin position="18"/>
        <end position="424"/>
    </location>
</feature>
<gene>
    <name evidence="4" type="ORF">BO97DRAFT_423978</name>
</gene>
<feature type="signal peptide" evidence="3">
    <location>
        <begin position="1"/>
        <end position="17"/>
    </location>
</feature>
<dbReference type="GO" id="GO:0017057">
    <property type="term" value="F:6-phosphogluconolactonase activity"/>
    <property type="evidence" value="ECO:0007669"/>
    <property type="project" value="TreeGrafter"/>
</dbReference>
<keyword evidence="4" id="KW-0413">Isomerase</keyword>
<dbReference type="SUPFAM" id="SSF50974">
    <property type="entry name" value="Nitrous oxide reductase, N-terminal domain"/>
    <property type="match status" value="1"/>
</dbReference>
<organism evidence="4 5">
    <name type="scientific">Aspergillus homomorphus (strain CBS 101889)</name>
    <dbReference type="NCBI Taxonomy" id="1450537"/>
    <lineage>
        <taxon>Eukaryota</taxon>
        <taxon>Fungi</taxon>
        <taxon>Dikarya</taxon>
        <taxon>Ascomycota</taxon>
        <taxon>Pezizomycotina</taxon>
        <taxon>Eurotiomycetes</taxon>
        <taxon>Eurotiomycetidae</taxon>
        <taxon>Eurotiales</taxon>
        <taxon>Aspergillaceae</taxon>
        <taxon>Aspergillus</taxon>
        <taxon>Aspergillus subgen. Circumdati</taxon>
    </lineage>
</organism>
<dbReference type="STRING" id="1450537.A0A395I4I0"/>
<dbReference type="Pfam" id="PF10282">
    <property type="entry name" value="Lactonase"/>
    <property type="match status" value="1"/>
</dbReference>
<accession>A0A395I4I0</accession>
<dbReference type="AlphaFoldDB" id="A0A395I4I0"/>
<sequence>MSVRSILLSLSASLASATNLYATHYSGTVYSLSLTQSQNESTLAISSQIDGCGPMPSWLTLDSAARILYCSDETGDASTNGSLSALSASSDGKLSVIASTDAAPGGGVNSVIYTGEHGAQYLAIAHYGGSALSTFALPLTPSSQPLQVFRYTFTTDDPNRRPQQDSPHPHQVFLDPTGSFVLVPDLGSDLLRVYSIDRTTGELKSNCADLSYPTGSGPRHGLFWETGDDHHSILTSQRGQTPAQIRRRGSNRRAQQQQQGAATLYTANELDGHLKVFEVSYVSNGCLSFDQIQSLVPYPTTNDSLPTGATLAEIRKAGTDGLYVSVRSDHGFAPFDSIATLTRHANATVQFDRLSSAYGTVPRTFVVNKAGDLVAIGDQASSNVAIVPRDPVTGVLGEAIANLQVGEPGEVGTAQGLSSIIWDE</sequence>
<dbReference type="InterPro" id="IPR050282">
    <property type="entry name" value="Cycloisomerase_2"/>
</dbReference>
<dbReference type="InterPro" id="IPR011045">
    <property type="entry name" value="N2O_reductase_N"/>
</dbReference>
<dbReference type="VEuPathDB" id="FungiDB:BO97DRAFT_423978"/>
<evidence type="ECO:0000313" key="4">
    <source>
        <dbReference type="EMBL" id="RAL13284.1"/>
    </source>
</evidence>
<feature type="region of interest" description="Disordered" evidence="2">
    <location>
        <begin position="233"/>
        <end position="259"/>
    </location>
</feature>
<reference evidence="4 5" key="1">
    <citation type="submission" date="2018-02" db="EMBL/GenBank/DDBJ databases">
        <title>The genomes of Aspergillus section Nigri reveals drivers in fungal speciation.</title>
        <authorList>
            <consortium name="DOE Joint Genome Institute"/>
            <person name="Vesth T.C."/>
            <person name="Nybo J."/>
            <person name="Theobald S."/>
            <person name="Brandl J."/>
            <person name="Frisvad J.C."/>
            <person name="Nielsen K.F."/>
            <person name="Lyhne E.K."/>
            <person name="Kogle M.E."/>
            <person name="Kuo A."/>
            <person name="Riley R."/>
            <person name="Clum A."/>
            <person name="Nolan M."/>
            <person name="Lipzen A."/>
            <person name="Salamov A."/>
            <person name="Henrissat B."/>
            <person name="Wiebenga A."/>
            <person name="De vries R.P."/>
            <person name="Grigoriev I.V."/>
            <person name="Mortensen U.H."/>
            <person name="Andersen M.R."/>
            <person name="Baker S.E."/>
        </authorList>
    </citation>
    <scope>NUCLEOTIDE SEQUENCE [LARGE SCALE GENOMIC DNA]</scope>
    <source>
        <strain evidence="4 5">CBS 101889</strain>
    </source>
</reference>
<keyword evidence="5" id="KW-1185">Reference proteome</keyword>
<dbReference type="OrthoDB" id="9972196at2759"/>
<evidence type="ECO:0000256" key="2">
    <source>
        <dbReference type="SAM" id="MobiDB-lite"/>
    </source>
</evidence>
<protein>
    <submittedName>
        <fullName evidence="4">Putative isomerase YbhE</fullName>
    </submittedName>
</protein>
<dbReference type="InterPro" id="IPR015943">
    <property type="entry name" value="WD40/YVTN_repeat-like_dom_sf"/>
</dbReference>
<evidence type="ECO:0000256" key="3">
    <source>
        <dbReference type="SAM" id="SignalP"/>
    </source>
</evidence>
<dbReference type="RefSeq" id="XP_025552438.1">
    <property type="nucleotide sequence ID" value="XM_025696931.1"/>
</dbReference>
<dbReference type="PANTHER" id="PTHR30344">
    <property type="entry name" value="6-PHOSPHOGLUCONOLACTONASE-RELATED"/>
    <property type="match status" value="1"/>
</dbReference>
<evidence type="ECO:0000256" key="1">
    <source>
        <dbReference type="ARBA" id="ARBA00005564"/>
    </source>
</evidence>
<dbReference type="GeneID" id="37201220"/>
<name>A0A395I4I0_ASPHC</name>
<dbReference type="GO" id="GO:0016853">
    <property type="term" value="F:isomerase activity"/>
    <property type="evidence" value="ECO:0007669"/>
    <property type="project" value="UniProtKB-KW"/>
</dbReference>
<feature type="compositionally biased region" description="Polar residues" evidence="2">
    <location>
        <begin position="233"/>
        <end position="242"/>
    </location>
</feature>
<dbReference type="PANTHER" id="PTHR30344:SF1">
    <property type="entry name" value="6-PHOSPHOGLUCONOLACTONASE"/>
    <property type="match status" value="1"/>
</dbReference>
<keyword evidence="3" id="KW-0732">Signal</keyword>